<dbReference type="EMBL" id="JBHSQK010000010">
    <property type="protein sequence ID" value="MFC5947775.1"/>
    <property type="molecule type" value="Genomic_DNA"/>
</dbReference>
<gene>
    <name evidence="1" type="ORF">ACFQH9_05755</name>
</gene>
<accession>A0ABW1I3S3</accession>
<evidence type="ECO:0000313" key="1">
    <source>
        <dbReference type="EMBL" id="MFC5947775.1"/>
    </source>
</evidence>
<name>A0ABW1I3S3_9PSEU</name>
<comment type="caution">
    <text evidence="1">The sequence shown here is derived from an EMBL/GenBank/DDBJ whole genome shotgun (WGS) entry which is preliminary data.</text>
</comment>
<keyword evidence="2" id="KW-1185">Reference proteome</keyword>
<dbReference type="RefSeq" id="WP_379564837.1">
    <property type="nucleotide sequence ID" value="NZ_JBHSQK010000010.1"/>
</dbReference>
<protein>
    <submittedName>
        <fullName evidence="1">Uncharacterized protein</fullName>
    </submittedName>
</protein>
<dbReference type="Proteomes" id="UP001596119">
    <property type="component" value="Unassembled WGS sequence"/>
</dbReference>
<sequence length="49" mass="5165">MPRWVWGVIVVLILLIWVVPNPTAAGTAVGNAFQALVVFFRSLGSAAVG</sequence>
<reference evidence="2" key="1">
    <citation type="journal article" date="2019" name="Int. J. Syst. Evol. Microbiol.">
        <title>The Global Catalogue of Microorganisms (GCM) 10K type strain sequencing project: providing services to taxonomists for standard genome sequencing and annotation.</title>
        <authorList>
            <consortium name="The Broad Institute Genomics Platform"/>
            <consortium name="The Broad Institute Genome Sequencing Center for Infectious Disease"/>
            <person name="Wu L."/>
            <person name="Ma J."/>
        </authorList>
    </citation>
    <scope>NUCLEOTIDE SEQUENCE [LARGE SCALE GENOMIC DNA]</scope>
    <source>
        <strain evidence="2">CGMCC 4.7397</strain>
    </source>
</reference>
<evidence type="ECO:0000313" key="2">
    <source>
        <dbReference type="Proteomes" id="UP001596119"/>
    </source>
</evidence>
<organism evidence="1 2">
    <name type="scientific">Pseudonocardia lutea</name>
    <dbReference type="NCBI Taxonomy" id="2172015"/>
    <lineage>
        <taxon>Bacteria</taxon>
        <taxon>Bacillati</taxon>
        <taxon>Actinomycetota</taxon>
        <taxon>Actinomycetes</taxon>
        <taxon>Pseudonocardiales</taxon>
        <taxon>Pseudonocardiaceae</taxon>
        <taxon>Pseudonocardia</taxon>
    </lineage>
</organism>
<proteinExistence type="predicted"/>